<reference evidence="5 6" key="1">
    <citation type="submission" date="2016-10" db="EMBL/GenBank/DDBJ databases">
        <authorList>
            <person name="de Groot N.N."/>
        </authorList>
    </citation>
    <scope>NUCLEOTIDE SEQUENCE [LARGE SCALE GENOMIC DNA]</scope>
    <source>
        <strain evidence="5 6">AA1</strain>
    </source>
</reference>
<evidence type="ECO:0000256" key="1">
    <source>
        <dbReference type="ARBA" id="ARBA00022448"/>
    </source>
</evidence>
<dbReference type="InterPro" id="IPR027417">
    <property type="entry name" value="P-loop_NTPase"/>
</dbReference>
<dbReference type="OrthoDB" id="9809450at2"/>
<accession>A0A1G5CW54</accession>
<dbReference type="PANTHER" id="PTHR42781">
    <property type="entry name" value="SPERMIDINE/PUTRESCINE IMPORT ATP-BINDING PROTEIN POTA"/>
    <property type="match status" value="1"/>
</dbReference>
<evidence type="ECO:0000256" key="3">
    <source>
        <dbReference type="ARBA" id="ARBA00022840"/>
    </source>
</evidence>
<dbReference type="Pfam" id="PF00005">
    <property type="entry name" value="ABC_tran"/>
    <property type="match status" value="1"/>
</dbReference>
<feature type="domain" description="ABC transporter" evidence="4">
    <location>
        <begin position="5"/>
        <end position="214"/>
    </location>
</feature>
<evidence type="ECO:0000313" key="5">
    <source>
        <dbReference type="EMBL" id="SCY06819.1"/>
    </source>
</evidence>
<dbReference type="InterPro" id="IPR003593">
    <property type="entry name" value="AAA+_ATPase"/>
</dbReference>
<dbReference type="STRING" id="419481.SAMN05216233_103257"/>
<dbReference type="Gene3D" id="3.40.50.300">
    <property type="entry name" value="P-loop containing nucleotide triphosphate hydrolases"/>
    <property type="match status" value="1"/>
</dbReference>
<dbReference type="PROSITE" id="PS50893">
    <property type="entry name" value="ABC_TRANSPORTER_2"/>
    <property type="match status" value="1"/>
</dbReference>
<keyword evidence="6" id="KW-1185">Reference proteome</keyword>
<dbReference type="SUPFAM" id="SSF52540">
    <property type="entry name" value="P-loop containing nucleoside triphosphate hydrolases"/>
    <property type="match status" value="1"/>
</dbReference>
<protein>
    <submittedName>
        <fullName evidence="5">Putative thiamine transport system ATP-binding protein</fullName>
    </submittedName>
</protein>
<dbReference type="AlphaFoldDB" id="A0A1G5CW54"/>
<evidence type="ECO:0000259" key="4">
    <source>
        <dbReference type="PROSITE" id="PS50893"/>
    </source>
</evidence>
<evidence type="ECO:0000256" key="2">
    <source>
        <dbReference type="ARBA" id="ARBA00022741"/>
    </source>
</evidence>
<evidence type="ECO:0000313" key="6">
    <source>
        <dbReference type="Proteomes" id="UP000198870"/>
    </source>
</evidence>
<dbReference type="PANTHER" id="PTHR42781:SF4">
    <property type="entry name" value="SPERMIDINE_PUTRESCINE IMPORT ATP-BINDING PROTEIN POTA"/>
    <property type="match status" value="1"/>
</dbReference>
<organism evidence="5 6">
    <name type="scientific">Desulfoluna spongiiphila</name>
    <dbReference type="NCBI Taxonomy" id="419481"/>
    <lineage>
        <taxon>Bacteria</taxon>
        <taxon>Pseudomonadati</taxon>
        <taxon>Thermodesulfobacteriota</taxon>
        <taxon>Desulfobacteria</taxon>
        <taxon>Desulfobacterales</taxon>
        <taxon>Desulfolunaceae</taxon>
        <taxon>Desulfoluna</taxon>
    </lineage>
</organism>
<keyword evidence="1" id="KW-0813">Transport</keyword>
<dbReference type="InterPro" id="IPR050093">
    <property type="entry name" value="ABC_SmlMolc_Importer"/>
</dbReference>
<gene>
    <name evidence="5" type="ORF">SAMN05216233_103257</name>
</gene>
<dbReference type="GO" id="GO:0005524">
    <property type="term" value="F:ATP binding"/>
    <property type="evidence" value="ECO:0007669"/>
    <property type="project" value="UniProtKB-KW"/>
</dbReference>
<keyword evidence="3 5" id="KW-0067">ATP-binding</keyword>
<dbReference type="EMBL" id="FMUX01000003">
    <property type="protein sequence ID" value="SCY06819.1"/>
    <property type="molecule type" value="Genomic_DNA"/>
</dbReference>
<name>A0A1G5CW54_9BACT</name>
<dbReference type="RefSeq" id="WP_092209507.1">
    <property type="nucleotide sequence ID" value="NZ_FMUX01000003.1"/>
</dbReference>
<dbReference type="SMART" id="SM00382">
    <property type="entry name" value="AAA"/>
    <property type="match status" value="1"/>
</dbReference>
<sequence>MTQTLAVSGLTIDNGAHPLCRDLSFTVPPREVVTLMGPSGSGKSTILNWISGDLPPAFKASGTLTLGGRSLNGLPVEKRGIGILFQDDLLFPHMTVLENLLFALPGGKAGPRRAKALQVLTDLGLDDLTHRHPAALSGGQKARISLMRTLVSRPDAVLLDEPFSKLDKPLRKNFRAFVFDQITSMGIPALLVTHDEDDIPTGGRLIRLERQENR</sequence>
<keyword evidence="2" id="KW-0547">Nucleotide-binding</keyword>
<dbReference type="InterPro" id="IPR003439">
    <property type="entry name" value="ABC_transporter-like_ATP-bd"/>
</dbReference>
<dbReference type="Proteomes" id="UP000198870">
    <property type="component" value="Unassembled WGS sequence"/>
</dbReference>
<dbReference type="GO" id="GO:0016887">
    <property type="term" value="F:ATP hydrolysis activity"/>
    <property type="evidence" value="ECO:0007669"/>
    <property type="project" value="InterPro"/>
</dbReference>
<proteinExistence type="predicted"/>